<gene>
    <name evidence="32" type="ORF">MERR_LOCUS11450</name>
    <name evidence="33" type="ORF">MERR_LOCUS11802</name>
    <name evidence="34" type="ORF">MERR_LOCUS11989</name>
    <name evidence="35" type="ORF">MERR_LOCUS12057</name>
    <name evidence="36" type="ORF">MERR_LOCUS12152</name>
    <name evidence="37" type="ORF">MERR_LOCUS12436</name>
    <name evidence="4" type="ORF">MERR_LOCUS1272</name>
    <name evidence="38" type="ORF">MERR_LOCUS12906</name>
    <name evidence="39" type="ORF">MERR_LOCUS12909</name>
    <name evidence="2" type="ORF">MERR_LOCUS20</name>
    <name evidence="5" type="ORF">MERR_LOCUS2655</name>
    <name evidence="6" type="ORF">MERR_LOCUS2896</name>
    <name evidence="7" type="ORF">MERR_LOCUS2902</name>
    <name evidence="8" type="ORF">MERR_LOCUS3051</name>
    <name evidence="40" type="ORF">MERR_LOCUS31172</name>
    <name evidence="9" type="ORF">MERR_LOCUS3734</name>
    <name evidence="10" type="ORF">MERR_LOCUS3740</name>
    <name evidence="11" type="ORF">MERR_LOCUS3764</name>
    <name evidence="12" type="ORF">MERR_LOCUS3767</name>
    <name evidence="13" type="ORF">MERR_LOCUS3773</name>
    <name evidence="41" type="ORF">MERR_LOCUS38962</name>
    <name evidence="42" type="ORF">MERR_LOCUS38975</name>
    <name evidence="43" type="ORF">MERR_LOCUS40422</name>
    <name evidence="44" type="ORF">MERR_LOCUS40429</name>
    <name evidence="45" type="ORF">MERR_LOCUS40435</name>
    <name evidence="46" type="ORF">MERR_LOCUS40938</name>
    <name evidence="47" type="ORF">MERR_LOCUS40944</name>
    <name evidence="48" type="ORF">MERR_LOCUS40950</name>
    <name evidence="49" type="ORF">MERR_LOCUS40956</name>
    <name evidence="50" type="ORF">MERR_LOCUS40959</name>
    <name evidence="51" type="ORF">MERR_LOCUS41446</name>
    <name evidence="52" type="ORF">MERR_LOCUS43563</name>
    <name evidence="53" type="ORF">MERR_LOCUS43570</name>
    <name evidence="54" type="ORF">MERR_LOCUS43576</name>
    <name evidence="55" type="ORF">MERR_LOCUS44027</name>
    <name evidence="56" type="ORF">MERR_LOCUS44033</name>
    <name evidence="57" type="ORF">MERR_LOCUS44071</name>
    <name evidence="58" type="ORF">MERR_LOCUS44077</name>
    <name evidence="59" type="ORF">MERR_LOCUS44947</name>
    <name evidence="60" type="ORF">MERR_LOCUS47985</name>
    <name evidence="61" type="ORF">MERR_LOCUS47992</name>
    <name evidence="62" type="ORF">MERR_LOCUS48622</name>
    <name evidence="63" type="ORF">MERR_LOCUS48628</name>
    <name evidence="64" type="ORF">MERR_LOCUS48792</name>
    <name evidence="65" type="ORF">MERR_LOCUS48798</name>
    <name evidence="14" type="ORF">MERR_LOCUS5441</name>
    <name evidence="15" type="ORF">MERR_LOCUS5457</name>
    <name evidence="16" type="ORF">MERR_LOCUS5651</name>
    <name evidence="17" type="ORF">MERR_LOCUS5891</name>
    <name evidence="18" type="ORF">MERR_LOCUS6701</name>
    <name evidence="19" type="ORF">MERR_LOCUS6982</name>
    <name evidence="20" type="ORF">MERR_LOCUS7000</name>
    <name evidence="21" type="ORF">MERR_LOCUS7305</name>
    <name evidence="22" type="ORF">MERR_LOCUS7632</name>
    <name evidence="23" type="ORF">MERR_LOCUS8100</name>
    <name evidence="24" type="ORF">MERR_LOCUS8215</name>
    <name evidence="25" type="ORF">MERR_LOCUS8319</name>
    <name evidence="26" type="ORF">MERR_LOCUS8399</name>
    <name evidence="27" type="ORF">MERR_LOCUS8975</name>
    <name evidence="28" type="ORF">MERR_LOCUS9076</name>
    <name evidence="3" type="ORF">MERR_LOCUS917</name>
    <name evidence="29" type="ORF">MERR_LOCUS9620</name>
    <name evidence="30" type="ORF">MERR_LOCUS9697</name>
    <name evidence="31" type="ORF">MERR_LOCUS9846</name>
</gene>
<evidence type="ECO:0000313" key="28">
    <source>
        <dbReference type="EMBL" id="CAA7021841.1"/>
    </source>
</evidence>
<dbReference type="EMBL" id="CACVBM020001022">
    <property type="protein sequence ID" value="CAA7025671.1"/>
    <property type="molecule type" value="Genomic_DNA"/>
</dbReference>
<dbReference type="EMBL" id="CACVBM020000200">
    <property type="protein sequence ID" value="CAA7015816.1"/>
    <property type="molecule type" value="Genomic_DNA"/>
</dbReference>
<dbReference type="EMBL" id="CACVBM020000593">
    <property type="protein sequence ID" value="CAA7021164.1"/>
    <property type="molecule type" value="Genomic_DNA"/>
</dbReference>
<dbReference type="EMBL" id="CACVBM020000660">
    <property type="protein sequence ID" value="CAA7021841.1"/>
    <property type="molecule type" value="Genomic_DNA"/>
</dbReference>
<dbReference type="EMBL" id="CACVBM020001547">
    <property type="protein sequence ID" value="CAA7053723.1"/>
    <property type="molecule type" value="Genomic_DNA"/>
</dbReference>
<dbReference type="EMBL" id="CACVBM020000229">
    <property type="protein sequence ID" value="CAA7016538.1"/>
    <property type="molecule type" value="Genomic_DNA"/>
</dbReference>
<evidence type="ECO:0000313" key="65">
    <source>
        <dbReference type="EMBL" id="CAA7061562.1"/>
    </source>
</evidence>
<evidence type="ECO:0000313" key="52">
    <source>
        <dbReference type="EMBL" id="CAA7056327.1"/>
    </source>
</evidence>
<evidence type="ECO:0000313" key="45">
    <source>
        <dbReference type="EMBL" id="CAA7053200.1"/>
    </source>
</evidence>
<evidence type="ECO:0000313" key="16">
    <source>
        <dbReference type="EMBL" id="CAA7018416.1"/>
    </source>
</evidence>
<evidence type="ECO:0000313" key="18">
    <source>
        <dbReference type="EMBL" id="CAA7019466.1"/>
    </source>
</evidence>
<evidence type="ECO:0000313" key="60">
    <source>
        <dbReference type="EMBL" id="CAA7060749.1"/>
    </source>
</evidence>
<evidence type="ECO:0000313" key="58">
    <source>
        <dbReference type="EMBL" id="CAA7056841.1"/>
    </source>
</evidence>
<evidence type="ECO:0000313" key="40">
    <source>
        <dbReference type="EMBL" id="CAA7043937.1"/>
    </source>
</evidence>
<dbReference type="EMBL" id="CACVBM020000947">
    <property type="protein sequence ID" value="CAA7024917.1"/>
    <property type="molecule type" value="Genomic_DNA"/>
</dbReference>
<dbReference type="EMBL" id="CACVBM020000056">
    <property type="protein sequence ID" value="CAA7013683.1"/>
    <property type="molecule type" value="Genomic_DNA"/>
</dbReference>
<evidence type="ECO:0000313" key="26">
    <source>
        <dbReference type="EMBL" id="CAA7021164.1"/>
    </source>
</evidence>
<evidence type="ECO:0000313" key="51">
    <source>
        <dbReference type="EMBL" id="CAA7054210.1"/>
    </source>
</evidence>
<evidence type="ECO:0000313" key="12">
    <source>
        <dbReference type="EMBL" id="CAA7016532.1"/>
    </source>
</evidence>
<dbReference type="EMBL" id="CACVBM020000486">
    <property type="protein sequence ID" value="CAA7019765.1"/>
    <property type="molecule type" value="Genomic_DNA"/>
</dbReference>
<evidence type="ECO:0000313" key="50">
    <source>
        <dbReference type="EMBL" id="CAA7053723.1"/>
    </source>
</evidence>
<evidence type="ECO:0000313" key="14">
    <source>
        <dbReference type="EMBL" id="CAA7018206.1"/>
    </source>
</evidence>
<dbReference type="EMBL" id="CACVBM020000572">
    <property type="protein sequence ID" value="CAA7020980.1"/>
    <property type="molecule type" value="Genomic_DNA"/>
</dbReference>
<dbReference type="EMBL" id="CACVBM020001526">
    <property type="protein sequence ID" value="CAA7053187.1"/>
    <property type="molecule type" value="Genomic_DNA"/>
</dbReference>
<dbReference type="EMBL" id="CACVBM020001289">
    <property type="protein sequence ID" value="CAA7043937.1"/>
    <property type="molecule type" value="Genomic_DNA"/>
</dbReference>
<evidence type="ECO:0000313" key="64">
    <source>
        <dbReference type="EMBL" id="CAA7061556.1"/>
    </source>
</evidence>
<evidence type="ECO:0000313" key="31">
    <source>
        <dbReference type="EMBL" id="CAA7022611.1"/>
    </source>
</evidence>
<dbReference type="EMBL" id="CACVBM020001526">
    <property type="protein sequence ID" value="CAA7053200.1"/>
    <property type="molecule type" value="Genomic_DNA"/>
</dbReference>
<dbReference type="EMBL" id="CACVBM020000693">
    <property type="protein sequence ID" value="CAA7022462.1"/>
    <property type="molecule type" value="Genomic_DNA"/>
</dbReference>
<evidence type="ECO:0000313" key="13">
    <source>
        <dbReference type="EMBL" id="CAA7016538.1"/>
    </source>
</evidence>
<evidence type="ECO:0000313" key="49">
    <source>
        <dbReference type="EMBL" id="CAA7053720.1"/>
    </source>
</evidence>
<dbReference type="EMBL" id="CACVBM020000930">
    <property type="protein sequence ID" value="CAA7024754.1"/>
    <property type="molecule type" value="Genomic_DNA"/>
</dbReference>
<keyword evidence="1" id="KW-0472">Membrane</keyword>
<dbReference type="EMBL" id="CACVBM020001635">
    <property type="protein sequence ID" value="CAA7056334.1"/>
    <property type="molecule type" value="Genomic_DNA"/>
</dbReference>
<dbReference type="EMBL" id="CACVBM020000224">
    <property type="protein sequence ID" value="CAA7016505.1"/>
    <property type="molecule type" value="Genomic_DNA"/>
</dbReference>
<dbReference type="EMBL" id="CACVBM020000378">
    <property type="protein sequence ID" value="CAA7018416.1"/>
    <property type="molecule type" value="Genomic_DNA"/>
</dbReference>
<dbReference type="EMBL" id="CACVBM020000519">
    <property type="protein sequence ID" value="CAA7020070.1"/>
    <property type="molecule type" value="Genomic_DNA"/>
</dbReference>
<evidence type="ECO:0000313" key="46">
    <source>
        <dbReference type="EMBL" id="CAA7053702.1"/>
    </source>
</evidence>
<reference evidence="35 66" key="1">
    <citation type="submission" date="2020-01" db="EMBL/GenBank/DDBJ databases">
        <authorList>
            <person name="Mishra B."/>
        </authorList>
    </citation>
    <scope>NUCLEOTIDE SEQUENCE [LARGE SCALE GENOMIC DNA]</scope>
</reference>
<evidence type="ECO:0000313" key="32">
    <source>
        <dbReference type="EMBL" id="CAA7024215.1"/>
    </source>
</evidence>
<dbReference type="EMBL" id="CACVBM020000581">
    <property type="protein sequence ID" value="CAA7021084.1"/>
    <property type="molecule type" value="Genomic_DNA"/>
</dbReference>
<evidence type="ECO:0000313" key="33">
    <source>
        <dbReference type="EMBL" id="CAA7024567.1"/>
    </source>
</evidence>
<dbReference type="EMBL" id="CACVBM020000409">
    <property type="protein sequence ID" value="CAA7018656.1"/>
    <property type="molecule type" value="Genomic_DNA"/>
</dbReference>
<evidence type="ECO:0000313" key="41">
    <source>
        <dbReference type="EMBL" id="CAA7051727.1"/>
    </source>
</evidence>
<feature type="transmembrane region" description="Helical" evidence="1">
    <location>
        <begin position="62"/>
        <end position="81"/>
    </location>
</feature>
<evidence type="ECO:0000313" key="55">
    <source>
        <dbReference type="EMBL" id="CAA7056791.1"/>
    </source>
</evidence>
<dbReference type="EMBL" id="CACVBM020000229">
    <property type="protein sequence ID" value="CAA7016532.1"/>
    <property type="molecule type" value="Genomic_DNA"/>
</dbReference>
<evidence type="ECO:0000313" key="9">
    <source>
        <dbReference type="EMBL" id="CAA7016499.1"/>
    </source>
</evidence>
<proteinExistence type="predicted"/>
<protein>
    <submittedName>
        <fullName evidence="35">Uncharacterized protein</fullName>
    </submittedName>
</protein>
<evidence type="ECO:0000313" key="61">
    <source>
        <dbReference type="EMBL" id="CAA7060756.1"/>
    </source>
</evidence>
<evidence type="ECO:0000313" key="8">
    <source>
        <dbReference type="EMBL" id="CAA7015816.1"/>
    </source>
</evidence>
<dbReference type="EMBL" id="CACVBM020000189">
    <property type="protein sequence ID" value="CAA7015661.1"/>
    <property type="molecule type" value="Genomic_DNA"/>
</dbReference>
<evidence type="ECO:0000313" key="39">
    <source>
        <dbReference type="EMBL" id="CAA7025674.1"/>
    </source>
</evidence>
<dbReference type="EMBL" id="CACVBM020000086">
    <property type="protein sequence ID" value="CAA7014038.1"/>
    <property type="molecule type" value="Genomic_DNA"/>
</dbReference>
<evidence type="ECO:0000313" key="53">
    <source>
        <dbReference type="EMBL" id="CAA7056334.1"/>
    </source>
</evidence>
<organism evidence="35 66">
    <name type="scientific">Microthlaspi erraticum</name>
    <dbReference type="NCBI Taxonomy" id="1685480"/>
    <lineage>
        <taxon>Eukaryota</taxon>
        <taxon>Viridiplantae</taxon>
        <taxon>Streptophyta</taxon>
        <taxon>Embryophyta</taxon>
        <taxon>Tracheophyta</taxon>
        <taxon>Spermatophyta</taxon>
        <taxon>Magnoliopsida</taxon>
        <taxon>eudicotyledons</taxon>
        <taxon>Gunneridae</taxon>
        <taxon>Pentapetalae</taxon>
        <taxon>rosids</taxon>
        <taxon>malvids</taxon>
        <taxon>Brassicales</taxon>
        <taxon>Brassicaceae</taxon>
        <taxon>Coluteocarpeae</taxon>
        <taxon>Microthlaspi</taxon>
    </lineage>
</organism>
<dbReference type="EMBL" id="CACVBM020001564">
    <property type="protein sequence ID" value="CAA7054210.1"/>
    <property type="molecule type" value="Genomic_DNA"/>
</dbReference>
<sequence>MGVGWVVQRDGMGWAAIEGMVVHGRRCPSTGSAAGPSPGKFSGQFSGDPIFFFSEGIVRGSIVFALVRLWLGFLVFVGSMLAHPTTYLLSASVSFTGIYFLDGRIRGRCCVPNRRELLSLASSVVRGFCLAGMSRTHKPALVILAPWHRTMP</sequence>
<dbReference type="EMBL" id="CACVBM020001872">
    <property type="protein sequence ID" value="CAA7061386.1"/>
    <property type="molecule type" value="Genomic_DNA"/>
</dbReference>
<evidence type="ECO:0000313" key="7">
    <source>
        <dbReference type="EMBL" id="CAA7015667.1"/>
    </source>
</evidence>
<dbReference type="EMBL" id="CACVBM020001489">
    <property type="protein sequence ID" value="CAA7051727.1"/>
    <property type="molecule type" value="Genomic_DNA"/>
</dbReference>
<evidence type="ECO:0000313" key="20">
    <source>
        <dbReference type="EMBL" id="CAA7019765.1"/>
    </source>
</evidence>
<dbReference type="EMBL" id="CACVBM020000448">
    <property type="protein sequence ID" value="CAA7019466.1"/>
    <property type="molecule type" value="Genomic_DNA"/>
</dbReference>
<dbReference type="EMBL" id="CACVBM020000552">
    <property type="protein sequence ID" value="CAA7020397.1"/>
    <property type="molecule type" value="Genomic_DNA"/>
</dbReference>
<dbReference type="EMBL" id="CACVBM020001545">
    <property type="protein sequence ID" value="CAA7053720.1"/>
    <property type="molecule type" value="Genomic_DNA"/>
</dbReference>
<evidence type="ECO:0000313" key="29">
    <source>
        <dbReference type="EMBL" id="CAA7022385.1"/>
    </source>
</evidence>
<evidence type="ECO:0000313" key="54">
    <source>
        <dbReference type="EMBL" id="CAA7056340.1"/>
    </source>
</evidence>
<evidence type="ECO:0000313" key="56">
    <source>
        <dbReference type="EMBL" id="CAA7056797.1"/>
    </source>
</evidence>
<dbReference type="EMBL" id="CACVBM020000361">
    <property type="protein sequence ID" value="CAA7018222.1"/>
    <property type="molecule type" value="Genomic_DNA"/>
</dbReference>
<dbReference type="EMBL" id="CACVBM020000482">
    <property type="protein sequence ID" value="CAA7019747.1"/>
    <property type="molecule type" value="Genomic_DNA"/>
</dbReference>
<dbReference type="Proteomes" id="UP000467841">
    <property type="component" value="Unassembled WGS sequence"/>
</dbReference>
<evidence type="ECO:0000313" key="34">
    <source>
        <dbReference type="EMBL" id="CAA7024754.1"/>
    </source>
</evidence>
<evidence type="ECO:0000313" key="43">
    <source>
        <dbReference type="EMBL" id="CAA7053187.1"/>
    </source>
</evidence>
<evidence type="ECO:0000313" key="30">
    <source>
        <dbReference type="EMBL" id="CAA7022462.1"/>
    </source>
</evidence>
<evidence type="ECO:0000256" key="1">
    <source>
        <dbReference type="SAM" id="Phobius"/>
    </source>
</evidence>
<evidence type="ECO:0000313" key="3">
    <source>
        <dbReference type="EMBL" id="CAA7013683.1"/>
    </source>
</evidence>
<dbReference type="EMBL" id="CACVBM020000995">
    <property type="protein sequence ID" value="CAA7025201.1"/>
    <property type="molecule type" value="Genomic_DNA"/>
</dbReference>
<dbReference type="EMBL" id="CACVBM020001028">
    <property type="protein sequence ID" value="CAA7025674.1"/>
    <property type="molecule type" value="Genomic_DNA"/>
</dbReference>
<dbReference type="EMBL" id="CACVBM020001489">
    <property type="protein sequence ID" value="CAA7051740.1"/>
    <property type="molecule type" value="Genomic_DNA"/>
</dbReference>
<dbReference type="EMBL" id="CACVBM020000645">
    <property type="protein sequence ID" value="CAA7021740.1"/>
    <property type="molecule type" value="Genomic_DNA"/>
</dbReference>
<dbReference type="AlphaFoldDB" id="A0A6D2I596"/>
<dbReference type="EMBL" id="CACVBM020000557">
    <property type="protein sequence ID" value="CAA7020865.1"/>
    <property type="molecule type" value="Genomic_DNA"/>
</dbReference>
<evidence type="ECO:0000313" key="59">
    <source>
        <dbReference type="EMBL" id="CAA7057711.1"/>
    </source>
</evidence>
<evidence type="ECO:0000313" key="57">
    <source>
        <dbReference type="EMBL" id="CAA7056835.1"/>
    </source>
</evidence>
<dbReference type="EMBL" id="CACVBM020000176">
    <property type="protein sequence ID" value="CAA7015420.1"/>
    <property type="molecule type" value="Genomic_DNA"/>
</dbReference>
<evidence type="ECO:0000313" key="44">
    <source>
        <dbReference type="EMBL" id="CAA7053194.1"/>
    </source>
</evidence>
<evidence type="ECO:0000313" key="15">
    <source>
        <dbReference type="EMBL" id="CAA7018222.1"/>
    </source>
</evidence>
<dbReference type="EMBL" id="CACVBM020001545">
    <property type="protein sequence ID" value="CAA7053702.1"/>
    <property type="molecule type" value="Genomic_DNA"/>
</dbReference>
<evidence type="ECO:0000313" key="62">
    <source>
        <dbReference type="EMBL" id="CAA7061386.1"/>
    </source>
</evidence>
<evidence type="ECO:0000313" key="38">
    <source>
        <dbReference type="EMBL" id="CAA7025671.1"/>
    </source>
</evidence>
<evidence type="ECO:0000313" key="21">
    <source>
        <dbReference type="EMBL" id="CAA7020070.1"/>
    </source>
</evidence>
<dbReference type="EMBL" id="CACVBM020000888">
    <property type="protein sequence ID" value="CAA7024567.1"/>
    <property type="molecule type" value="Genomic_DNA"/>
</dbReference>
<evidence type="ECO:0000313" key="5">
    <source>
        <dbReference type="EMBL" id="CAA7015420.1"/>
    </source>
</evidence>
<evidence type="ECO:0000313" key="17">
    <source>
        <dbReference type="EMBL" id="CAA7018656.1"/>
    </source>
</evidence>
<accession>A0A6D2I596</accession>
<evidence type="ECO:0000313" key="66">
    <source>
        <dbReference type="Proteomes" id="UP000467841"/>
    </source>
</evidence>
<dbReference type="EMBL" id="CACVBM020001882">
    <property type="protein sequence ID" value="CAA7061562.1"/>
    <property type="molecule type" value="Genomic_DNA"/>
</dbReference>
<dbReference type="EMBL" id="CACVBM020000687">
    <property type="protein sequence ID" value="CAA7022385.1"/>
    <property type="molecule type" value="Genomic_DNA"/>
</dbReference>
<dbReference type="EMBL" id="CACVBM020001635">
    <property type="protein sequence ID" value="CAA7056340.1"/>
    <property type="molecule type" value="Genomic_DNA"/>
</dbReference>
<dbReference type="EMBL" id="CACVBM020001655">
    <property type="protein sequence ID" value="CAA7056797.1"/>
    <property type="molecule type" value="Genomic_DNA"/>
</dbReference>
<evidence type="ECO:0000313" key="63">
    <source>
        <dbReference type="EMBL" id="CAA7061392.1"/>
    </source>
</evidence>
<keyword evidence="66" id="KW-1185">Reference proteome</keyword>
<evidence type="ECO:0000313" key="36">
    <source>
        <dbReference type="EMBL" id="CAA7024917.1"/>
    </source>
</evidence>
<evidence type="ECO:0000313" key="47">
    <source>
        <dbReference type="EMBL" id="CAA7053708.1"/>
    </source>
</evidence>
<evidence type="ECO:0000313" key="6">
    <source>
        <dbReference type="EMBL" id="CAA7015661.1"/>
    </source>
</evidence>
<evidence type="ECO:0000313" key="23">
    <source>
        <dbReference type="EMBL" id="CAA7020865.1"/>
    </source>
</evidence>
<evidence type="ECO:0000313" key="22">
    <source>
        <dbReference type="EMBL" id="CAA7020397.1"/>
    </source>
</evidence>
<dbReference type="EMBL" id="CACVBM020001526">
    <property type="protein sequence ID" value="CAA7053194.1"/>
    <property type="molecule type" value="Genomic_DNA"/>
</dbReference>
<dbReference type="EMBL" id="CACVBM020001705">
    <property type="protein sequence ID" value="CAA7057711.1"/>
    <property type="molecule type" value="Genomic_DNA"/>
</dbReference>
<dbReference type="EMBL" id="CACVBM020001872">
    <property type="protein sequence ID" value="CAA7061392.1"/>
    <property type="molecule type" value="Genomic_DNA"/>
</dbReference>
<keyword evidence="1" id="KW-0812">Transmembrane</keyword>
<dbReference type="EMBL" id="CACVBM020001635">
    <property type="protein sequence ID" value="CAA7056327.1"/>
    <property type="molecule type" value="Genomic_DNA"/>
</dbReference>
<evidence type="ECO:0000313" key="37">
    <source>
        <dbReference type="EMBL" id="CAA7025201.1"/>
    </source>
</evidence>
<evidence type="ECO:0000313" key="4">
    <source>
        <dbReference type="EMBL" id="CAA7014038.1"/>
    </source>
</evidence>
<evidence type="ECO:0000313" key="11">
    <source>
        <dbReference type="EMBL" id="CAA7016529.1"/>
    </source>
</evidence>
<evidence type="ECO:0000313" key="24">
    <source>
        <dbReference type="EMBL" id="CAA7020980.1"/>
    </source>
</evidence>
<dbReference type="EMBL" id="CACVBM020001655">
    <property type="protein sequence ID" value="CAA7056791.1"/>
    <property type="molecule type" value="Genomic_DNA"/>
</dbReference>
<dbReference type="EMBL" id="CACVBM020000189">
    <property type="protein sequence ID" value="CAA7015667.1"/>
    <property type="molecule type" value="Genomic_DNA"/>
</dbReference>
<evidence type="ECO:0000313" key="19">
    <source>
        <dbReference type="EMBL" id="CAA7019747.1"/>
    </source>
</evidence>
<evidence type="ECO:0000313" key="27">
    <source>
        <dbReference type="EMBL" id="CAA7021740.1"/>
    </source>
</evidence>
<dbReference type="EMBL" id="CACVBM020001659">
    <property type="protein sequence ID" value="CAA7056835.1"/>
    <property type="molecule type" value="Genomic_DNA"/>
</dbReference>
<dbReference type="EMBL" id="CACVBM020000883">
    <property type="protein sequence ID" value="CAA7024215.1"/>
    <property type="molecule type" value="Genomic_DNA"/>
</dbReference>
<dbReference type="EMBL" id="CACVBM020001831">
    <property type="protein sequence ID" value="CAA7060749.1"/>
    <property type="molecule type" value="Genomic_DNA"/>
</dbReference>
<dbReference type="EMBL" id="CACVBM020001545">
    <property type="protein sequence ID" value="CAA7053714.1"/>
    <property type="molecule type" value="Genomic_DNA"/>
</dbReference>
<dbReference type="EMBL" id="CACVBM020000006">
    <property type="protein sequence ID" value="CAA7012786.1"/>
    <property type="molecule type" value="Genomic_DNA"/>
</dbReference>
<evidence type="ECO:0000313" key="2">
    <source>
        <dbReference type="EMBL" id="CAA7012786.1"/>
    </source>
</evidence>
<dbReference type="EMBL" id="CACVBM020000939">
    <property type="protein sequence ID" value="CAA7024822.1"/>
    <property type="molecule type" value="Genomic_DNA"/>
</dbReference>
<dbReference type="EMBL" id="CACVBM020001831">
    <property type="protein sequence ID" value="CAA7060756.1"/>
    <property type="molecule type" value="Genomic_DNA"/>
</dbReference>
<evidence type="ECO:0000313" key="42">
    <source>
        <dbReference type="EMBL" id="CAA7051740.1"/>
    </source>
</evidence>
<dbReference type="EMBL" id="CACVBM020001659">
    <property type="protein sequence ID" value="CAA7056841.1"/>
    <property type="molecule type" value="Genomic_DNA"/>
</dbReference>
<dbReference type="EMBL" id="CACVBM020001545">
    <property type="protein sequence ID" value="CAA7053708.1"/>
    <property type="molecule type" value="Genomic_DNA"/>
</dbReference>
<dbReference type="EMBL" id="CACVBM020000227">
    <property type="protein sequence ID" value="CAA7016529.1"/>
    <property type="molecule type" value="Genomic_DNA"/>
</dbReference>
<evidence type="ECO:0000313" key="35">
    <source>
        <dbReference type="EMBL" id="CAA7024822.1"/>
    </source>
</evidence>
<keyword evidence="1" id="KW-1133">Transmembrane helix</keyword>
<evidence type="ECO:0000313" key="48">
    <source>
        <dbReference type="EMBL" id="CAA7053714.1"/>
    </source>
</evidence>
<dbReference type="EMBL" id="CACVBM020001882">
    <property type="protein sequence ID" value="CAA7061556.1"/>
    <property type="molecule type" value="Genomic_DNA"/>
</dbReference>
<dbReference type="EMBL" id="CACVBM020000359">
    <property type="protein sequence ID" value="CAA7018206.1"/>
    <property type="molecule type" value="Genomic_DNA"/>
</dbReference>
<dbReference type="EMBL" id="CACVBM020000718">
    <property type="protein sequence ID" value="CAA7022611.1"/>
    <property type="molecule type" value="Genomic_DNA"/>
</dbReference>
<evidence type="ECO:0000313" key="25">
    <source>
        <dbReference type="EMBL" id="CAA7021084.1"/>
    </source>
</evidence>
<dbReference type="EMBL" id="CACVBM020000224">
    <property type="protein sequence ID" value="CAA7016499.1"/>
    <property type="molecule type" value="Genomic_DNA"/>
</dbReference>
<evidence type="ECO:0000313" key="10">
    <source>
        <dbReference type="EMBL" id="CAA7016505.1"/>
    </source>
</evidence>
<name>A0A6D2I596_9BRAS</name>